<dbReference type="Pfam" id="PF08907">
    <property type="entry name" value="DUF1853"/>
    <property type="match status" value="1"/>
</dbReference>
<dbReference type="RefSeq" id="WP_161446586.1">
    <property type="nucleotide sequence ID" value="NZ_WXWU01000134.1"/>
</dbReference>
<evidence type="ECO:0000313" key="2">
    <source>
        <dbReference type="Proteomes" id="UP000465712"/>
    </source>
</evidence>
<dbReference type="InterPro" id="IPR015003">
    <property type="entry name" value="DUF1853"/>
</dbReference>
<reference evidence="1 2" key="1">
    <citation type="submission" date="2017-05" db="EMBL/GenBank/DDBJ databases">
        <title>High clonality and local adaptation shapes Vibrionaceae linages within an endangered oasis.</title>
        <authorList>
            <person name="Vazquez-Rosas-Landa M."/>
        </authorList>
    </citation>
    <scope>NUCLEOTIDE SEQUENCE [LARGE SCALE GENOMIC DNA]</scope>
    <source>
        <strain evidence="1 2">P46_P4S1P180</strain>
    </source>
</reference>
<protein>
    <submittedName>
        <fullName evidence="1">DUF1853 family protein</fullName>
    </submittedName>
</protein>
<dbReference type="EMBL" id="WXWW01000265">
    <property type="protein sequence ID" value="NAW67240.1"/>
    <property type="molecule type" value="Genomic_DNA"/>
</dbReference>
<gene>
    <name evidence="1" type="ORF">CAG72_18755</name>
</gene>
<accession>A0A7X4WGY8</accession>
<sequence length="277" mass="32361">MNNINENVTKEHNDNIRHFRHVLDMPVLTQGVEYQVNDAWLGRFRDRAVIPAKAQYEGNQRLGFYYQWLWQQLITHHPDFDLVGEEIQLHEAKRTLGAIDFLVFNKQSQQLEHWEVAIKFYLAYQQRWLGPNSADNLDNKINKMVQHQLAMTQHQAYKEQYAKSLGQPSCQRLIVQGRLFDHFRNQESGSALPINPDVNKGLWCFQSQAEELSLKILTKRDWLTPPCYSSIPALMAPSAITVPTQGVAEDNQVWFIVPDHWPLHNRDRQKHSRQSAP</sequence>
<organism evidence="1 2">
    <name type="scientific">Photobacterium halotolerans</name>
    <dbReference type="NCBI Taxonomy" id="265726"/>
    <lineage>
        <taxon>Bacteria</taxon>
        <taxon>Pseudomonadati</taxon>
        <taxon>Pseudomonadota</taxon>
        <taxon>Gammaproteobacteria</taxon>
        <taxon>Vibrionales</taxon>
        <taxon>Vibrionaceae</taxon>
        <taxon>Photobacterium</taxon>
    </lineage>
</organism>
<proteinExistence type="predicted"/>
<dbReference type="OrthoDB" id="378654at2"/>
<dbReference type="Proteomes" id="UP000465712">
    <property type="component" value="Unassembled WGS sequence"/>
</dbReference>
<comment type="caution">
    <text evidence="1">The sequence shown here is derived from an EMBL/GenBank/DDBJ whole genome shotgun (WGS) entry which is preliminary data.</text>
</comment>
<name>A0A7X4WGY8_9GAMM</name>
<dbReference type="AlphaFoldDB" id="A0A7X4WGY8"/>
<evidence type="ECO:0000313" key="1">
    <source>
        <dbReference type="EMBL" id="NAW67240.1"/>
    </source>
</evidence>